<dbReference type="Proteomes" id="UP000012073">
    <property type="component" value="Unassembled WGS sequence"/>
</dbReference>
<gene>
    <name evidence="3" type="ORF">CHC_T00007640001</name>
</gene>
<dbReference type="InterPro" id="IPR026588">
    <property type="entry name" value="Choice_anch_A"/>
</dbReference>
<keyword evidence="4" id="KW-1185">Reference proteome</keyword>
<evidence type="ECO:0000256" key="1">
    <source>
        <dbReference type="SAM" id="SignalP"/>
    </source>
</evidence>
<proteinExistence type="predicted"/>
<protein>
    <recommendedName>
        <fullName evidence="2">Choice-of-anchor A domain-containing protein</fullName>
    </recommendedName>
</protein>
<organism evidence="3 4">
    <name type="scientific">Chondrus crispus</name>
    <name type="common">Carrageen Irish moss</name>
    <name type="synonym">Polymorpha crispa</name>
    <dbReference type="NCBI Taxonomy" id="2769"/>
    <lineage>
        <taxon>Eukaryota</taxon>
        <taxon>Rhodophyta</taxon>
        <taxon>Florideophyceae</taxon>
        <taxon>Rhodymeniophycidae</taxon>
        <taxon>Gigartinales</taxon>
        <taxon>Gigartinaceae</taxon>
        <taxon>Chondrus</taxon>
    </lineage>
</organism>
<sequence>MCRIASLLLLLWSLLPLITLAGPSESVDAYIPASHKKLFSDYNVVIFGDVALARAAIKGPLAVQGSAELADFDVAGNGNCDKDARALVVAGKLTARMGAVNSGYTVVGSRSRIDHSVKMTCTSRVEQYDPQRNGDIEFDVLRGNVLRETGDMCVTSPTGEVESENGTMTFRPGDPGFSCYTFFKVRTDELRLITKWVYAGDDFYRNIVIVVSGLKVDFRDFGMEGFNARRTLIVFCAVYGSFGLYNAKLHASLLAPTASFTTSNAIINGSVVAGNLRGSLATLHTNYVTC</sequence>
<dbReference type="RefSeq" id="XP_005711318.1">
    <property type="nucleotide sequence ID" value="XM_005711261.1"/>
</dbReference>
<dbReference type="GeneID" id="17319086"/>
<dbReference type="Pfam" id="PF20597">
    <property type="entry name" value="pAdhesive_15"/>
    <property type="match status" value="1"/>
</dbReference>
<name>R7QSE3_CHOCR</name>
<dbReference type="Gramene" id="CDF41024">
    <property type="protein sequence ID" value="CDF41024"/>
    <property type="gene ID" value="CHC_T00007640001"/>
</dbReference>
<reference evidence="4" key="1">
    <citation type="journal article" date="2013" name="Proc. Natl. Acad. Sci. U.S.A.">
        <title>Genome structure and metabolic features in the red seaweed Chondrus crispus shed light on evolution of the Archaeplastida.</title>
        <authorList>
            <person name="Collen J."/>
            <person name="Porcel B."/>
            <person name="Carre W."/>
            <person name="Ball S.G."/>
            <person name="Chaparro C."/>
            <person name="Tonon T."/>
            <person name="Barbeyron T."/>
            <person name="Michel G."/>
            <person name="Noel B."/>
            <person name="Valentin K."/>
            <person name="Elias M."/>
            <person name="Artiguenave F."/>
            <person name="Arun A."/>
            <person name="Aury J.M."/>
            <person name="Barbosa-Neto J.F."/>
            <person name="Bothwell J.H."/>
            <person name="Bouget F.Y."/>
            <person name="Brillet L."/>
            <person name="Cabello-Hurtado F."/>
            <person name="Capella-Gutierrez S."/>
            <person name="Charrier B."/>
            <person name="Cladiere L."/>
            <person name="Cock J.M."/>
            <person name="Coelho S.M."/>
            <person name="Colleoni C."/>
            <person name="Czjzek M."/>
            <person name="Da Silva C."/>
            <person name="Delage L."/>
            <person name="Denoeud F."/>
            <person name="Deschamps P."/>
            <person name="Dittami S.M."/>
            <person name="Gabaldon T."/>
            <person name="Gachon C.M."/>
            <person name="Groisillier A."/>
            <person name="Herve C."/>
            <person name="Jabbari K."/>
            <person name="Katinka M."/>
            <person name="Kloareg B."/>
            <person name="Kowalczyk N."/>
            <person name="Labadie K."/>
            <person name="Leblanc C."/>
            <person name="Lopez P.J."/>
            <person name="McLachlan D.H."/>
            <person name="Meslet-Cladiere L."/>
            <person name="Moustafa A."/>
            <person name="Nehr Z."/>
            <person name="Nyvall Collen P."/>
            <person name="Panaud O."/>
            <person name="Partensky F."/>
            <person name="Poulain J."/>
            <person name="Rensing S.A."/>
            <person name="Rousvoal S."/>
            <person name="Samson G."/>
            <person name="Symeonidi A."/>
            <person name="Weissenbach J."/>
            <person name="Zambounis A."/>
            <person name="Wincker P."/>
            <person name="Boyen C."/>
        </authorList>
    </citation>
    <scope>NUCLEOTIDE SEQUENCE [LARGE SCALE GENOMIC DNA]</scope>
    <source>
        <strain evidence="4">cv. Stackhouse</strain>
    </source>
</reference>
<dbReference type="KEGG" id="ccp:CHC_T00007640001"/>
<feature type="domain" description="Choice-of-anchor A" evidence="2">
    <location>
        <begin position="39"/>
        <end position="279"/>
    </location>
</feature>
<dbReference type="NCBIfam" id="TIGR04215">
    <property type="entry name" value="choice_anch_A"/>
    <property type="match status" value="1"/>
</dbReference>
<dbReference type="AlphaFoldDB" id="R7QSE3"/>
<dbReference type="OrthoDB" id="10357294at2759"/>
<feature type="signal peptide" evidence="1">
    <location>
        <begin position="1"/>
        <end position="21"/>
    </location>
</feature>
<accession>R7QSE3</accession>
<dbReference type="EMBL" id="HG002301">
    <property type="protein sequence ID" value="CDF41024.1"/>
    <property type="molecule type" value="Genomic_DNA"/>
</dbReference>
<evidence type="ECO:0000313" key="3">
    <source>
        <dbReference type="EMBL" id="CDF41024.1"/>
    </source>
</evidence>
<evidence type="ECO:0000259" key="2">
    <source>
        <dbReference type="Pfam" id="PF20597"/>
    </source>
</evidence>
<feature type="chain" id="PRO_5004454693" description="Choice-of-anchor A domain-containing protein" evidence="1">
    <location>
        <begin position="22"/>
        <end position="290"/>
    </location>
</feature>
<evidence type="ECO:0000313" key="4">
    <source>
        <dbReference type="Proteomes" id="UP000012073"/>
    </source>
</evidence>
<keyword evidence="1" id="KW-0732">Signal</keyword>